<reference evidence="1" key="1">
    <citation type="submission" date="2017-10" db="EMBL/GenBank/DDBJ databases">
        <title>Draft genome sequence of the planktic cyanobacteria Tychonema bourrellyi isolated from alpine lentic freshwater.</title>
        <authorList>
            <person name="Tett A."/>
            <person name="Armanini F."/>
            <person name="Asnicar F."/>
            <person name="Boscaini A."/>
            <person name="Pasolli E."/>
            <person name="Zolfo M."/>
            <person name="Donati C."/>
            <person name="Salmaso N."/>
            <person name="Segata N."/>
        </authorList>
    </citation>
    <scope>NUCLEOTIDE SEQUENCE</scope>
    <source>
        <strain evidence="1">FEM_GT703</strain>
    </source>
</reference>
<name>A0A2G4F260_9CYAN</name>
<dbReference type="AlphaFoldDB" id="A0A2G4F260"/>
<dbReference type="Proteomes" id="UP000226442">
    <property type="component" value="Unassembled WGS sequence"/>
</dbReference>
<accession>A0A2G4F260</accession>
<protein>
    <submittedName>
        <fullName evidence="1">Uncharacterized protein</fullName>
    </submittedName>
</protein>
<sequence length="160" mass="18789">MKTINIIYRSPNEIDSLIHAFQECTLPRNQWTHEAHLTVALWYLFYDSEQEAINAIRNGIKRYNSAHGIESTKDGGYHETLTLFWVRTIRQYLAQESRNRSIVHLANGLIDKYADRTLPFRYYTRDRLMSSEARNHWVEPDLKSLDSETVRQGLKSLSNS</sequence>
<dbReference type="RefSeq" id="WP_096830780.1">
    <property type="nucleotide sequence ID" value="NZ_NXIB02000038.1"/>
</dbReference>
<gene>
    <name evidence="1" type="ORF">CP500_008425</name>
</gene>
<comment type="caution">
    <text evidence="1">The sequence shown here is derived from an EMBL/GenBank/DDBJ whole genome shotgun (WGS) entry which is preliminary data.</text>
</comment>
<organism evidence="1 2">
    <name type="scientific">Tychonema bourrellyi FEM_GT703</name>
    <dbReference type="NCBI Taxonomy" id="2040638"/>
    <lineage>
        <taxon>Bacteria</taxon>
        <taxon>Bacillati</taxon>
        <taxon>Cyanobacteriota</taxon>
        <taxon>Cyanophyceae</taxon>
        <taxon>Oscillatoriophycideae</taxon>
        <taxon>Oscillatoriales</taxon>
        <taxon>Microcoleaceae</taxon>
        <taxon>Tychonema</taxon>
    </lineage>
</organism>
<proteinExistence type="predicted"/>
<keyword evidence="2" id="KW-1185">Reference proteome</keyword>
<dbReference type="EMBL" id="NXIB02000038">
    <property type="protein sequence ID" value="PHX55850.1"/>
    <property type="molecule type" value="Genomic_DNA"/>
</dbReference>
<evidence type="ECO:0000313" key="1">
    <source>
        <dbReference type="EMBL" id="PHX55850.1"/>
    </source>
</evidence>
<evidence type="ECO:0000313" key="2">
    <source>
        <dbReference type="Proteomes" id="UP000226442"/>
    </source>
</evidence>
<dbReference type="OrthoDB" id="117988at2"/>